<dbReference type="InterPro" id="IPR011050">
    <property type="entry name" value="Pectin_lyase_fold/virulence"/>
</dbReference>
<dbReference type="EMBL" id="BTCL01000014">
    <property type="protein sequence ID" value="GMK46704.1"/>
    <property type="molecule type" value="Genomic_DNA"/>
</dbReference>
<protein>
    <recommendedName>
        <fullName evidence="1">Rhamnogalacturonase A/B/Epimerase-like pectate lyase domain-containing protein</fullName>
    </recommendedName>
</protein>
<gene>
    <name evidence="2" type="ORF">PghCCS26_38330</name>
</gene>
<sequence length="538" mass="59473">MSSEKNMPDVPVMTGPALNLALNVLDFGADPTGVRDSSAAFKNVFRHIVDAVMPNPAAKAVGDRNLRGRIKLYIPEGCYRISQPEALLARLTVPPGRTLGMVIQGAGKGLTQIYYTNDKPGRYLMSNLDRWMGVTISDLEFVSDSAVNNFMYSYSEGGAQNYTFERCLWNGRWKQLFRLEGTNTNSEMTWYHCNFNGSILAGVYVPEDKGSDQFLNYNFFACHFEVDQGDFLVFGKGGNINVWGGSFIHYDNKKGGTFFKLLGGPHAMGVQRFLCVGARFEHRNANSRLIECEWNEGTVTFLSCDMSSLAYGQPAAVQAVFRSLNQKMPIVSFQSCMLMGKHEYRYGIQSWAFQHQVRYDNCEFAQAESAEQFIVYSSVDGHENSGGKPPIVFNGCRTLKGSFDAGFYDSNLGMHGSNRAMLTSKLISIKDAAGSFPAPGSSEQIRLPQGALILTVRIIGPEGSVDKPGAADYWIETGEPLPRRLASVFTASADQGFQVTETPYYMCDSQERCSIRLCAGPSSIYPNSTAYCLIEYIG</sequence>
<evidence type="ECO:0000259" key="1">
    <source>
        <dbReference type="Pfam" id="PF12708"/>
    </source>
</evidence>
<feature type="domain" description="Rhamnogalacturonase A/B/Epimerase-like pectate lyase" evidence="1">
    <location>
        <begin position="22"/>
        <end position="155"/>
    </location>
</feature>
<organism evidence="2 3">
    <name type="scientific">Paenibacillus glycanilyticus</name>
    <dbReference type="NCBI Taxonomy" id="126569"/>
    <lineage>
        <taxon>Bacteria</taxon>
        <taxon>Bacillati</taxon>
        <taxon>Bacillota</taxon>
        <taxon>Bacilli</taxon>
        <taxon>Bacillales</taxon>
        <taxon>Paenibacillaceae</taxon>
        <taxon>Paenibacillus</taxon>
    </lineage>
</organism>
<dbReference type="Gene3D" id="2.160.20.10">
    <property type="entry name" value="Single-stranded right-handed beta-helix, Pectin lyase-like"/>
    <property type="match status" value="1"/>
</dbReference>
<dbReference type="Pfam" id="PF12708">
    <property type="entry name" value="Pect-lyase_RHGA_epim"/>
    <property type="match status" value="1"/>
</dbReference>
<evidence type="ECO:0000313" key="3">
    <source>
        <dbReference type="Proteomes" id="UP001285921"/>
    </source>
</evidence>
<dbReference type="SUPFAM" id="SSF51126">
    <property type="entry name" value="Pectin lyase-like"/>
    <property type="match status" value="1"/>
</dbReference>
<reference evidence="2 3" key="1">
    <citation type="submission" date="2023-05" db="EMBL/GenBank/DDBJ databases">
        <title>Draft genome of Paenibacillus sp. CCS26.</title>
        <authorList>
            <person name="Akita H."/>
            <person name="Shinto Y."/>
            <person name="Kimura Z."/>
        </authorList>
    </citation>
    <scope>NUCLEOTIDE SEQUENCE [LARGE SCALE GENOMIC DNA]</scope>
    <source>
        <strain evidence="2 3">CCS26</strain>
    </source>
</reference>
<evidence type="ECO:0000313" key="2">
    <source>
        <dbReference type="EMBL" id="GMK46704.1"/>
    </source>
</evidence>
<dbReference type="Proteomes" id="UP001285921">
    <property type="component" value="Unassembled WGS sequence"/>
</dbReference>
<dbReference type="InterPro" id="IPR012334">
    <property type="entry name" value="Pectin_lyas_fold"/>
</dbReference>
<keyword evidence="3" id="KW-1185">Reference proteome</keyword>
<name>A0ABQ6NPI8_9BACL</name>
<dbReference type="InterPro" id="IPR024535">
    <property type="entry name" value="RHGA/B-epi-like_pectate_lyase"/>
</dbReference>
<accession>A0ABQ6NPI8</accession>
<proteinExistence type="predicted"/>
<comment type="caution">
    <text evidence="2">The sequence shown here is derived from an EMBL/GenBank/DDBJ whole genome shotgun (WGS) entry which is preliminary data.</text>
</comment>